<dbReference type="Proteomes" id="UP000239187">
    <property type="component" value="Chromosome"/>
</dbReference>
<name>A0A2L0UHM6_9MICC</name>
<gene>
    <name evidence="3" type="ORF">CVO76_14620</name>
</gene>
<feature type="domain" description="Glycosyl transferase family 1" evidence="2">
    <location>
        <begin position="311"/>
        <end position="451"/>
    </location>
</feature>
<dbReference type="PANTHER" id="PTHR12526:SF630">
    <property type="entry name" value="GLYCOSYLTRANSFERASE"/>
    <property type="match status" value="1"/>
</dbReference>
<evidence type="ECO:0000313" key="3">
    <source>
        <dbReference type="EMBL" id="AUZ88739.1"/>
    </source>
</evidence>
<evidence type="ECO:0000256" key="1">
    <source>
        <dbReference type="ARBA" id="ARBA00022679"/>
    </source>
</evidence>
<dbReference type="InterPro" id="IPR001296">
    <property type="entry name" value="Glyco_trans_1"/>
</dbReference>
<keyword evidence="1" id="KW-0808">Transferase</keyword>
<proteinExistence type="predicted"/>
<reference evidence="3 4" key="1">
    <citation type="submission" date="2017-11" db="EMBL/GenBank/DDBJ databases">
        <title>Draft genome of Arthrobacter agilis strain UMCV2, a plant growth-promoting rhizobacterium and biocontrol capacity of phytopathogenic fungi.</title>
        <authorList>
            <person name="Martinez-Camara R."/>
            <person name="Santoyo G."/>
            <person name="Moreno-Hagelsieb G."/>
            <person name="Valencia-Cantero E."/>
        </authorList>
    </citation>
    <scope>NUCLEOTIDE SEQUENCE [LARGE SCALE GENOMIC DNA]</scope>
    <source>
        <strain evidence="3 4">UMCV2</strain>
    </source>
</reference>
<dbReference type="GO" id="GO:0016757">
    <property type="term" value="F:glycosyltransferase activity"/>
    <property type="evidence" value="ECO:0007669"/>
    <property type="project" value="InterPro"/>
</dbReference>
<organism evidence="3 4">
    <name type="scientific">Arthrobacter agilis</name>
    <dbReference type="NCBI Taxonomy" id="37921"/>
    <lineage>
        <taxon>Bacteria</taxon>
        <taxon>Bacillati</taxon>
        <taxon>Actinomycetota</taxon>
        <taxon>Actinomycetes</taxon>
        <taxon>Micrococcales</taxon>
        <taxon>Micrococcaceae</taxon>
        <taxon>Arthrobacter</taxon>
    </lineage>
</organism>
<dbReference type="Pfam" id="PF00534">
    <property type="entry name" value="Glycos_transf_1"/>
    <property type="match status" value="1"/>
</dbReference>
<dbReference type="AlphaFoldDB" id="A0A2L0UHM6"/>
<accession>A0A2L0UHM6</accession>
<sequence>MSEAADGVHTATVLPAGRHFAVTWSLPAEFAGRTNAMLHRSRAFAKYGGHPVDILTFDSFRDYPTIRRVLTERGFLNEGTRVLNMWEDLPAVAEAVNERGGDATVYEHFAPLSTRSSIVVERLEGPHPRLARYAEDGKTLLQMDHFRPDGTLLLSDRHDAKREGFHGGRVLTLCDSRERPVRRWTSAWGLYRAWIEYLTSTDPAWFVVDNKDTARFMASVERDNALVLYQIHESHLASPSGSFAAELTQSATEVLPRLDRLDGVIFLTEQQERDVHLRQADVGNSYVVPNSREIGGTDPGVARNPRRGMQAASLNHRKRIDHAIRAVHQANERLSEPVTLDVFGGGSQLEALNELITSLGSDSTVSLKGHVTSAQQFFSSASFSLLTSTSEALPLALLESMAAGCIPITYDIRYGPASVITHGVNGFIVEQGNVDALAKCIEELVTMPKARLAELRAAARARAMEYSDANVVQKWADTMRDAVNRKRMPSPPVEVRIVDSSCTFRAAGSLEIELEVQTKVESKPLDSYLPAFYCSMKIRSREAFFRVASSKREERADGSISLMFVFPVEMMQALKECTADLMLETRYMKTTVVTRVPLAGLSGTATAYSTTLGNLSISFQ</sequence>
<dbReference type="PANTHER" id="PTHR12526">
    <property type="entry name" value="GLYCOSYLTRANSFERASE"/>
    <property type="match status" value="1"/>
</dbReference>
<dbReference type="Gene3D" id="3.40.50.2000">
    <property type="entry name" value="Glycogen Phosphorylase B"/>
    <property type="match status" value="3"/>
</dbReference>
<dbReference type="SUPFAM" id="SSF53756">
    <property type="entry name" value="UDP-Glycosyltransferase/glycogen phosphorylase"/>
    <property type="match status" value="1"/>
</dbReference>
<protein>
    <recommendedName>
        <fullName evidence="2">Glycosyl transferase family 1 domain-containing protein</fullName>
    </recommendedName>
</protein>
<dbReference type="RefSeq" id="WP_208739924.1">
    <property type="nucleotide sequence ID" value="NZ_CP024915.1"/>
</dbReference>
<evidence type="ECO:0000259" key="2">
    <source>
        <dbReference type="Pfam" id="PF00534"/>
    </source>
</evidence>
<dbReference type="EMBL" id="CP024915">
    <property type="protein sequence ID" value="AUZ88739.1"/>
    <property type="molecule type" value="Genomic_DNA"/>
</dbReference>
<evidence type="ECO:0000313" key="4">
    <source>
        <dbReference type="Proteomes" id="UP000239187"/>
    </source>
</evidence>